<evidence type="ECO:0000313" key="2">
    <source>
        <dbReference type="EMBL" id="MBA4630336.1"/>
    </source>
</evidence>
<organism evidence="2">
    <name type="scientific">Opuntia streptacantha</name>
    <name type="common">Prickly pear cactus</name>
    <name type="synonym">Opuntia cardona</name>
    <dbReference type="NCBI Taxonomy" id="393608"/>
    <lineage>
        <taxon>Eukaryota</taxon>
        <taxon>Viridiplantae</taxon>
        <taxon>Streptophyta</taxon>
        <taxon>Embryophyta</taxon>
        <taxon>Tracheophyta</taxon>
        <taxon>Spermatophyta</taxon>
        <taxon>Magnoliopsida</taxon>
        <taxon>eudicotyledons</taxon>
        <taxon>Gunneridae</taxon>
        <taxon>Pentapetalae</taxon>
        <taxon>Caryophyllales</taxon>
        <taxon>Cactineae</taxon>
        <taxon>Cactaceae</taxon>
        <taxon>Opuntioideae</taxon>
        <taxon>Opuntia</taxon>
    </lineage>
</organism>
<protein>
    <submittedName>
        <fullName evidence="2">Uncharacterized protein</fullName>
    </submittedName>
</protein>
<feature type="region of interest" description="Disordered" evidence="1">
    <location>
        <begin position="103"/>
        <end position="123"/>
    </location>
</feature>
<feature type="compositionally biased region" description="Basic and acidic residues" evidence="1">
    <location>
        <begin position="29"/>
        <end position="40"/>
    </location>
</feature>
<sequence length="123" mass="14020">MGNHCCGSSSAVWAAEAEWVQMRPVEREELLGGGDDHDHQAYLSSAEGSTAGGQVRIRISKKQLEELLKRMEPSGAQKKKKMKVDQALLQRLIEKSYDFEFHHHHDHHQRPWKPALQSIPEVN</sequence>
<reference evidence="2" key="1">
    <citation type="journal article" date="2013" name="J. Plant Res.">
        <title>Effect of fungi and light on seed germination of three Opuntia species from semiarid lands of central Mexico.</title>
        <authorList>
            <person name="Delgado-Sanchez P."/>
            <person name="Jimenez-Bremont J.F."/>
            <person name="Guerrero-Gonzalez Mde L."/>
            <person name="Flores J."/>
        </authorList>
    </citation>
    <scope>NUCLEOTIDE SEQUENCE</scope>
    <source>
        <tissue evidence="2">Cladode</tissue>
    </source>
</reference>
<accession>A0A7C8YZ76</accession>
<proteinExistence type="predicted"/>
<reference evidence="2" key="2">
    <citation type="submission" date="2020-07" db="EMBL/GenBank/DDBJ databases">
        <authorList>
            <person name="Vera ALvarez R."/>
            <person name="Arias-Moreno D.M."/>
            <person name="Jimenez-Jacinto V."/>
            <person name="Jimenez-Bremont J.F."/>
            <person name="Swaminathan K."/>
            <person name="Moose S.P."/>
            <person name="Guerrero-Gonzalez M.L."/>
            <person name="Marino-Ramirez L."/>
            <person name="Landsman D."/>
            <person name="Rodriguez-Kessler M."/>
            <person name="Delgado-Sanchez P."/>
        </authorList>
    </citation>
    <scope>NUCLEOTIDE SEQUENCE</scope>
    <source>
        <tissue evidence="2">Cladode</tissue>
    </source>
</reference>
<name>A0A7C8YZ76_OPUST</name>
<dbReference type="EMBL" id="GISG01073473">
    <property type="protein sequence ID" value="MBA4630336.1"/>
    <property type="molecule type" value="Transcribed_RNA"/>
</dbReference>
<feature type="region of interest" description="Disordered" evidence="1">
    <location>
        <begin position="29"/>
        <end position="54"/>
    </location>
</feature>
<dbReference type="PANTHER" id="PTHR33647:SF5">
    <property type="entry name" value="OS01G0793900 PROTEIN"/>
    <property type="match status" value="1"/>
</dbReference>
<dbReference type="PANTHER" id="PTHR33647">
    <property type="entry name" value="OS01G0793900 PROTEIN"/>
    <property type="match status" value="1"/>
</dbReference>
<dbReference type="AlphaFoldDB" id="A0A7C8YZ76"/>
<evidence type="ECO:0000256" key="1">
    <source>
        <dbReference type="SAM" id="MobiDB-lite"/>
    </source>
</evidence>